<reference evidence="3" key="2">
    <citation type="journal article" date="2014" name="ISME J.">
        <title>Microbial stratification in low pH oxic and suboxic macroscopic growths along an acid mine drainage.</title>
        <authorList>
            <person name="Mendez-Garcia C."/>
            <person name="Mesa V."/>
            <person name="Sprenger R.R."/>
            <person name="Richter M."/>
            <person name="Diez M.S."/>
            <person name="Solano J."/>
            <person name="Bargiela R."/>
            <person name="Golyshina O.V."/>
            <person name="Manteca A."/>
            <person name="Ramos J.L."/>
            <person name="Gallego J.R."/>
            <person name="Llorente I."/>
            <person name="Martins Dos Santos V.A."/>
            <person name="Jensen O.N."/>
            <person name="Pelaez A.I."/>
            <person name="Sanchez J."/>
            <person name="Ferrer M."/>
        </authorList>
    </citation>
    <scope>NUCLEOTIDE SEQUENCE</scope>
</reference>
<dbReference type="AlphaFoldDB" id="T1BKN2"/>
<keyword evidence="1" id="KW-1133">Transmembrane helix</keyword>
<dbReference type="InterPro" id="IPR038721">
    <property type="entry name" value="IS701-like_DDE_dom"/>
</dbReference>
<evidence type="ECO:0000256" key="1">
    <source>
        <dbReference type="SAM" id="Phobius"/>
    </source>
</evidence>
<comment type="caution">
    <text evidence="3">The sequence shown here is derived from an EMBL/GenBank/DDBJ whole genome shotgun (WGS) entry which is preliminary data.</text>
</comment>
<evidence type="ECO:0000313" key="3">
    <source>
        <dbReference type="EMBL" id="EQD69053.1"/>
    </source>
</evidence>
<proteinExistence type="predicted"/>
<protein>
    <submittedName>
        <fullName evidence="3">Transposase, IS4</fullName>
    </submittedName>
</protein>
<dbReference type="EMBL" id="AUZZ01000145">
    <property type="protein sequence ID" value="EQD69053.1"/>
    <property type="molecule type" value="Genomic_DNA"/>
</dbReference>
<dbReference type="SUPFAM" id="SSF53098">
    <property type="entry name" value="Ribonuclease H-like"/>
    <property type="match status" value="1"/>
</dbReference>
<name>T1BKN2_9ZZZZ</name>
<feature type="domain" description="Transposase IS701-like DDE" evidence="2">
    <location>
        <begin position="34"/>
        <end position="254"/>
    </location>
</feature>
<keyword evidence="1" id="KW-0812">Transmembrane</keyword>
<dbReference type="Pfam" id="PF13546">
    <property type="entry name" value="DDE_5"/>
    <property type="match status" value="1"/>
</dbReference>
<dbReference type="InterPro" id="IPR012337">
    <property type="entry name" value="RNaseH-like_sf"/>
</dbReference>
<gene>
    <name evidence="3" type="ORF">B2A_00207</name>
</gene>
<evidence type="ECO:0000259" key="2">
    <source>
        <dbReference type="Pfam" id="PF13546"/>
    </source>
</evidence>
<accession>T1BKN2</accession>
<reference evidence="3" key="1">
    <citation type="submission" date="2013-08" db="EMBL/GenBank/DDBJ databases">
        <authorList>
            <person name="Mendez C."/>
            <person name="Richter M."/>
            <person name="Ferrer M."/>
            <person name="Sanchez J."/>
        </authorList>
    </citation>
    <scope>NUCLEOTIDE SEQUENCE</scope>
</reference>
<keyword evidence="1" id="KW-0472">Membrane</keyword>
<feature type="transmembrane region" description="Helical" evidence="1">
    <location>
        <begin position="12"/>
        <end position="34"/>
    </location>
</feature>
<organism evidence="3">
    <name type="scientific">mine drainage metagenome</name>
    <dbReference type="NCBI Taxonomy" id="410659"/>
    <lineage>
        <taxon>unclassified sequences</taxon>
        <taxon>metagenomes</taxon>
        <taxon>ecological metagenomes</taxon>
    </lineage>
</organism>
<sequence length="438" mass="49401">MDFHPRAKARTVDFGTILLTIFSPLFTAPTFSIFRELLTAWVLCPARRTVTGMMRGGGLVQKRTHAAYHRLARAASWSLDEFWDLTADLLIRLFAPEGPFDLLLDDTLFHRRGRHIEGAGIFRDAVRSTASSVVYDRGLNLLVLALRVKAPWGGEPLALPLAVHLHRKGGTTLPDLGARAIRRLAERFPARPFHLIADGAYAPLAGCELPRTEVTSRIRRDAALDDFPSPRRAGQMGRPRKKGDRLPSLTSWVTRTRKGWEKAVVDRRGRLEKRFLLSREVLWYHVCGVRPIRVVASRDPTGHEKDDFLFTTDLTLSPGAVVSHYHGRWPIEDTLRSSKQSLGGEEPQTWRGKGPERAASLAFGLYSLVWVWYLQTQGPSPVLPKLPWYPRKVRPSFVDAVSALRGELWREEVSAKCGEEPRLHEITQPLVEALSLTR</sequence>